<feature type="domain" description="Protein kinase" evidence="7">
    <location>
        <begin position="15"/>
        <end position="244"/>
    </location>
</feature>
<feature type="compositionally biased region" description="Low complexity" evidence="6">
    <location>
        <begin position="537"/>
        <end position="561"/>
    </location>
</feature>
<protein>
    <recommendedName>
        <fullName evidence="1">non-specific serine/threonine protein kinase</fullName>
        <ecNumber evidence="1">2.7.11.1</ecNumber>
    </recommendedName>
</protein>
<keyword evidence="9" id="KW-1185">Reference proteome</keyword>
<accession>A0A1G8FKA5</accession>
<keyword evidence="5" id="KW-0067">ATP-binding</keyword>
<dbReference type="EMBL" id="FNDJ01000003">
    <property type="protein sequence ID" value="SDH82570.1"/>
    <property type="molecule type" value="Genomic_DNA"/>
</dbReference>
<feature type="compositionally biased region" description="Pro residues" evidence="6">
    <location>
        <begin position="340"/>
        <end position="353"/>
    </location>
</feature>
<dbReference type="InterPro" id="IPR000719">
    <property type="entry name" value="Prot_kinase_dom"/>
</dbReference>
<feature type="compositionally biased region" description="Low complexity" evidence="6">
    <location>
        <begin position="499"/>
        <end position="527"/>
    </location>
</feature>
<keyword evidence="8" id="KW-0723">Serine/threonine-protein kinase</keyword>
<feature type="compositionally biased region" description="Polar residues" evidence="6">
    <location>
        <begin position="622"/>
        <end position="635"/>
    </location>
</feature>
<feature type="compositionally biased region" description="Pro residues" evidence="6">
    <location>
        <begin position="284"/>
        <end position="332"/>
    </location>
</feature>
<evidence type="ECO:0000256" key="2">
    <source>
        <dbReference type="ARBA" id="ARBA00022679"/>
    </source>
</evidence>
<sequence length="746" mass="76296">MHPLQPGDPENVGAHVISGRLTEGPRGVAYLGKESDDLPLRVIKLLRPDPATGGDDSARFARVQSVSSSHVARTLAHGMHGDQPYVVREHVEGRSLAEIVAEDGPLDGDSLERLATGVLTALTAVHLAGITHRSLTPNNVIVASDGPRVTDVDLGEPAGEVGYRAPEQIRGLGYGPSADIFAWGAIVVFAATGKAPFGQAPEAVLDGEPEVGDLPDRLRRVVLLALSKDVGKRPTTYTALLQLLGDKRGEAAAIATQKVPSMPGAPIEGVPVQGAPGQGVSPVAGPPQWGPQVPQEPVPGGPVPPGPMPQGGAPVPPGPPQIGPVPPVPGGPGPMQGVPMQPPAPVWGPPQDQPQPQVLQSVPGQTVSSRAPRKSFPMGLAAAVGALALLSGVGLWGANHYATTQRFEPVAAAVDAPPSEGGAAGVGGTGDSGGQPEQPAQGQPQVTVPWAATPSADPNDVGPMVLPTDWTSPTPPELSTVPTPLQIPNQPVTPPPAQPTAVPATVPATVTVTPTPTVTVTPTQTTPTPSPPPTQTPTPTETSTETGTPTPSETATPTPSETRTRHRHRHTPTPTVTVSPSPTATAKPPVTVTAKPPVTVTAKPTVTVTVKPTARPKPTPSFGLTPSAKPTNGTPPTEMRNPKNPVAVCGPGFTVQRQQAFRGGETFLLYNGSTGENCVVTMKTVDVGKSTPVSATLEVQGGESRTDSASYEFYAGPVKLPAKGKCVRFRGSVGSGSTSSNWSNCG</sequence>
<dbReference type="Proteomes" id="UP000199202">
    <property type="component" value="Unassembled WGS sequence"/>
</dbReference>
<evidence type="ECO:0000256" key="3">
    <source>
        <dbReference type="ARBA" id="ARBA00022741"/>
    </source>
</evidence>
<feature type="compositionally biased region" description="Polar residues" evidence="6">
    <location>
        <begin position="480"/>
        <end position="489"/>
    </location>
</feature>
<proteinExistence type="predicted"/>
<dbReference type="SUPFAM" id="SSF56112">
    <property type="entry name" value="Protein kinase-like (PK-like)"/>
    <property type="match status" value="1"/>
</dbReference>
<dbReference type="GO" id="GO:0005524">
    <property type="term" value="F:ATP binding"/>
    <property type="evidence" value="ECO:0007669"/>
    <property type="project" value="UniProtKB-KW"/>
</dbReference>
<evidence type="ECO:0000256" key="6">
    <source>
        <dbReference type="SAM" id="MobiDB-lite"/>
    </source>
</evidence>
<evidence type="ECO:0000313" key="9">
    <source>
        <dbReference type="Proteomes" id="UP000199202"/>
    </source>
</evidence>
<dbReference type="CDD" id="cd14014">
    <property type="entry name" value="STKc_PknB_like"/>
    <property type="match status" value="1"/>
</dbReference>
<feature type="region of interest" description="Disordered" evidence="6">
    <location>
        <begin position="611"/>
        <end position="642"/>
    </location>
</feature>
<dbReference type="PANTHER" id="PTHR43671">
    <property type="entry name" value="SERINE/THREONINE-PROTEIN KINASE NEK"/>
    <property type="match status" value="1"/>
</dbReference>
<evidence type="ECO:0000259" key="7">
    <source>
        <dbReference type="PROSITE" id="PS50011"/>
    </source>
</evidence>
<keyword evidence="4 8" id="KW-0418">Kinase</keyword>
<evidence type="ECO:0000256" key="4">
    <source>
        <dbReference type="ARBA" id="ARBA00022777"/>
    </source>
</evidence>
<feature type="compositionally biased region" description="Gly residues" evidence="6">
    <location>
        <begin position="422"/>
        <end position="433"/>
    </location>
</feature>
<dbReference type="EC" id="2.7.11.1" evidence="1"/>
<dbReference type="GO" id="GO:0004674">
    <property type="term" value="F:protein serine/threonine kinase activity"/>
    <property type="evidence" value="ECO:0007669"/>
    <property type="project" value="UniProtKB-KW"/>
</dbReference>
<evidence type="ECO:0000313" key="8">
    <source>
        <dbReference type="EMBL" id="SDH82570.1"/>
    </source>
</evidence>
<feature type="compositionally biased region" description="Low complexity" evidence="6">
    <location>
        <begin position="354"/>
        <end position="365"/>
    </location>
</feature>
<dbReference type="PROSITE" id="PS50011">
    <property type="entry name" value="PROTEIN_KINASE_DOM"/>
    <property type="match status" value="1"/>
</dbReference>
<reference evidence="8 9" key="1">
    <citation type="submission" date="2016-10" db="EMBL/GenBank/DDBJ databases">
        <authorList>
            <person name="de Groot N.N."/>
        </authorList>
    </citation>
    <scope>NUCLEOTIDE SEQUENCE [LARGE SCALE GENOMIC DNA]</scope>
    <source>
        <strain evidence="8 9">CGMCC 4.6533</strain>
    </source>
</reference>
<feature type="compositionally biased region" description="Low complexity" evidence="6">
    <location>
        <begin position="434"/>
        <end position="445"/>
    </location>
</feature>
<feature type="compositionally biased region" description="Low complexity" evidence="6">
    <location>
        <begin position="572"/>
        <end position="591"/>
    </location>
</feature>
<dbReference type="Pfam" id="PF00069">
    <property type="entry name" value="Pkinase"/>
    <property type="match status" value="1"/>
</dbReference>
<dbReference type="Gene3D" id="1.10.510.10">
    <property type="entry name" value="Transferase(Phosphotransferase) domain 1"/>
    <property type="match status" value="1"/>
</dbReference>
<evidence type="ECO:0000256" key="1">
    <source>
        <dbReference type="ARBA" id="ARBA00012513"/>
    </source>
</evidence>
<organism evidence="8 9">
    <name type="scientific">Nonomuraea jiangxiensis</name>
    <dbReference type="NCBI Taxonomy" id="633440"/>
    <lineage>
        <taxon>Bacteria</taxon>
        <taxon>Bacillati</taxon>
        <taxon>Actinomycetota</taxon>
        <taxon>Actinomycetes</taxon>
        <taxon>Streptosporangiales</taxon>
        <taxon>Streptosporangiaceae</taxon>
        <taxon>Nonomuraea</taxon>
    </lineage>
</organism>
<dbReference type="PANTHER" id="PTHR43671:SF13">
    <property type="entry name" value="SERINE_THREONINE-PROTEIN KINASE NEK2"/>
    <property type="match status" value="1"/>
</dbReference>
<keyword evidence="3" id="KW-0547">Nucleotide-binding</keyword>
<gene>
    <name evidence="8" type="ORF">SAMN05421869_103345</name>
</gene>
<feature type="region of interest" description="Disordered" evidence="6">
    <location>
        <begin position="272"/>
        <end position="372"/>
    </location>
</feature>
<evidence type="ECO:0000256" key="5">
    <source>
        <dbReference type="ARBA" id="ARBA00022840"/>
    </source>
</evidence>
<dbReference type="STRING" id="633440.SAMN05421869_103345"/>
<dbReference type="InterPro" id="IPR011009">
    <property type="entry name" value="Kinase-like_dom_sf"/>
</dbReference>
<keyword evidence="2" id="KW-0808">Transferase</keyword>
<feature type="region of interest" description="Disordered" evidence="6">
    <location>
        <begin position="415"/>
        <end position="591"/>
    </location>
</feature>
<name>A0A1G8FKA5_9ACTN</name>
<dbReference type="AlphaFoldDB" id="A0A1G8FKA5"/>
<dbReference type="InterPro" id="IPR050660">
    <property type="entry name" value="NEK_Ser/Thr_kinase"/>
</dbReference>
<feature type="compositionally biased region" description="Low complexity" evidence="6">
    <location>
        <begin position="272"/>
        <end position="283"/>
    </location>
</feature>
<dbReference type="SMART" id="SM00220">
    <property type="entry name" value="S_TKc"/>
    <property type="match status" value="1"/>
</dbReference>